<evidence type="ECO:0000313" key="4">
    <source>
        <dbReference type="Proteomes" id="UP000237271"/>
    </source>
</evidence>
<gene>
    <name evidence="3" type="ORF">PHPALM_29391</name>
</gene>
<protein>
    <recommendedName>
        <fullName evidence="5">RxLR effector</fullName>
    </recommendedName>
</protein>
<feature type="region of interest" description="Disordered" evidence="1">
    <location>
        <begin position="35"/>
        <end position="73"/>
    </location>
</feature>
<feature type="chain" id="PRO_5015139802" description="RxLR effector" evidence="2">
    <location>
        <begin position="18"/>
        <end position="73"/>
    </location>
</feature>
<reference evidence="3 4" key="1">
    <citation type="journal article" date="2017" name="Genome Biol. Evol.">
        <title>Phytophthora megakarya and P. palmivora, closely related causal agents of cacao black pod rot, underwent increases in genome sizes and gene numbers by different mechanisms.</title>
        <authorList>
            <person name="Ali S.S."/>
            <person name="Shao J."/>
            <person name="Lary D.J."/>
            <person name="Kronmiller B."/>
            <person name="Shen D."/>
            <person name="Strem M.D."/>
            <person name="Amoako-Attah I."/>
            <person name="Akrofi A.Y."/>
            <person name="Begoude B.A."/>
            <person name="Ten Hoopen G.M."/>
            <person name="Coulibaly K."/>
            <person name="Kebe B.I."/>
            <person name="Melnick R.L."/>
            <person name="Guiltinan M.J."/>
            <person name="Tyler B.M."/>
            <person name="Meinhardt L.W."/>
            <person name="Bailey B.A."/>
        </authorList>
    </citation>
    <scope>NUCLEOTIDE SEQUENCE [LARGE SCALE GENOMIC DNA]</scope>
    <source>
        <strain evidence="4">sbr112.9</strain>
    </source>
</reference>
<keyword evidence="4" id="KW-1185">Reference proteome</keyword>
<dbReference type="AlphaFoldDB" id="A0A2P4X7Q9"/>
<feature type="non-terminal residue" evidence="3">
    <location>
        <position position="73"/>
    </location>
</feature>
<comment type="caution">
    <text evidence="3">The sequence shown here is derived from an EMBL/GenBank/DDBJ whole genome shotgun (WGS) entry which is preliminary data.</text>
</comment>
<feature type="signal peptide" evidence="2">
    <location>
        <begin position="1"/>
        <end position="17"/>
    </location>
</feature>
<dbReference type="EMBL" id="NCKW01015908">
    <property type="protein sequence ID" value="POM61576.1"/>
    <property type="molecule type" value="Genomic_DNA"/>
</dbReference>
<accession>A0A2P4X7Q9</accession>
<name>A0A2P4X7Q9_9STRA</name>
<organism evidence="3 4">
    <name type="scientific">Phytophthora palmivora</name>
    <dbReference type="NCBI Taxonomy" id="4796"/>
    <lineage>
        <taxon>Eukaryota</taxon>
        <taxon>Sar</taxon>
        <taxon>Stramenopiles</taxon>
        <taxon>Oomycota</taxon>
        <taxon>Peronosporomycetes</taxon>
        <taxon>Peronosporales</taxon>
        <taxon>Peronosporaceae</taxon>
        <taxon>Phytophthora</taxon>
    </lineage>
</organism>
<feature type="compositionally biased region" description="Basic and acidic residues" evidence="1">
    <location>
        <begin position="62"/>
        <end position="73"/>
    </location>
</feature>
<sequence>MSRAVLLLCVTAVIVLSEVPGASVNAEVVKVHVKVHPKEAAPQPNRQQDIPAKKRSHKHHKNGGDNKAKNSDT</sequence>
<evidence type="ECO:0000256" key="2">
    <source>
        <dbReference type="SAM" id="SignalP"/>
    </source>
</evidence>
<proteinExistence type="predicted"/>
<evidence type="ECO:0000256" key="1">
    <source>
        <dbReference type="SAM" id="MobiDB-lite"/>
    </source>
</evidence>
<evidence type="ECO:0000313" key="3">
    <source>
        <dbReference type="EMBL" id="POM61576.1"/>
    </source>
</evidence>
<dbReference type="Proteomes" id="UP000237271">
    <property type="component" value="Unassembled WGS sequence"/>
</dbReference>
<evidence type="ECO:0008006" key="5">
    <source>
        <dbReference type="Google" id="ProtNLM"/>
    </source>
</evidence>
<keyword evidence="2" id="KW-0732">Signal</keyword>